<dbReference type="EMBL" id="OX597829">
    <property type="protein sequence ID" value="CAI9734862.1"/>
    <property type="molecule type" value="Genomic_DNA"/>
</dbReference>
<feature type="compositionally biased region" description="Acidic residues" evidence="1">
    <location>
        <begin position="15"/>
        <end position="33"/>
    </location>
</feature>
<proteinExistence type="predicted"/>
<reference evidence="2" key="1">
    <citation type="submission" date="2023-08" db="EMBL/GenBank/DDBJ databases">
        <authorList>
            <person name="Alioto T."/>
            <person name="Alioto T."/>
            <person name="Gomez Garrido J."/>
        </authorList>
    </citation>
    <scope>NUCLEOTIDE SEQUENCE</scope>
</reference>
<name>A0AA36BJF6_OCTVU</name>
<evidence type="ECO:0000313" key="2">
    <source>
        <dbReference type="EMBL" id="CAI9734862.1"/>
    </source>
</evidence>
<organism evidence="2 3">
    <name type="scientific">Octopus vulgaris</name>
    <name type="common">Common octopus</name>
    <dbReference type="NCBI Taxonomy" id="6645"/>
    <lineage>
        <taxon>Eukaryota</taxon>
        <taxon>Metazoa</taxon>
        <taxon>Spiralia</taxon>
        <taxon>Lophotrochozoa</taxon>
        <taxon>Mollusca</taxon>
        <taxon>Cephalopoda</taxon>
        <taxon>Coleoidea</taxon>
        <taxon>Octopodiformes</taxon>
        <taxon>Octopoda</taxon>
        <taxon>Incirrata</taxon>
        <taxon>Octopodidae</taxon>
        <taxon>Octopus</taxon>
    </lineage>
</organism>
<gene>
    <name evidence="2" type="ORF">OCTVUL_1B028118</name>
</gene>
<feature type="region of interest" description="Disordered" evidence="1">
    <location>
        <begin position="1"/>
        <end position="42"/>
    </location>
</feature>
<keyword evidence="3" id="KW-1185">Reference proteome</keyword>
<dbReference type="AlphaFoldDB" id="A0AA36BJF6"/>
<evidence type="ECO:0000313" key="3">
    <source>
        <dbReference type="Proteomes" id="UP001162480"/>
    </source>
</evidence>
<protein>
    <submittedName>
        <fullName evidence="2">Uncharacterized protein</fullName>
    </submittedName>
</protein>
<evidence type="ECO:0000256" key="1">
    <source>
        <dbReference type="SAM" id="MobiDB-lite"/>
    </source>
</evidence>
<accession>A0AA36BJF6</accession>
<sequence>MPTSTKAIPVSSSTSEDEIESEYEESEKSDEESTETRRNYSKTGTTTKLDIIWNILNTTNSFRQSQIIIHEKNRSYHTLLYH</sequence>
<dbReference type="Proteomes" id="UP001162480">
    <property type="component" value="Chromosome 16"/>
</dbReference>